<organism evidence="2 3">
    <name type="scientific">Tremella mesenterica</name>
    <name type="common">Jelly fungus</name>
    <dbReference type="NCBI Taxonomy" id="5217"/>
    <lineage>
        <taxon>Eukaryota</taxon>
        <taxon>Fungi</taxon>
        <taxon>Dikarya</taxon>
        <taxon>Basidiomycota</taxon>
        <taxon>Agaricomycotina</taxon>
        <taxon>Tremellomycetes</taxon>
        <taxon>Tremellales</taxon>
        <taxon>Tremellaceae</taxon>
        <taxon>Tremella</taxon>
    </lineage>
</organism>
<evidence type="ECO:0000313" key="2">
    <source>
        <dbReference type="EMBL" id="RXK36955.1"/>
    </source>
</evidence>
<dbReference type="STRING" id="5217.A0A4Q1BH82"/>
<evidence type="ECO:0000256" key="1">
    <source>
        <dbReference type="ARBA" id="ARBA00022884"/>
    </source>
</evidence>
<proteinExistence type="predicted"/>
<keyword evidence="3" id="KW-1185">Reference proteome</keyword>
<dbReference type="AlphaFoldDB" id="A0A4Q1BH82"/>
<dbReference type="VEuPathDB" id="FungiDB:TREMEDRAFT_63632"/>
<sequence>MKPLGLLKSSSSVIPSMPDFSALRRITGPRITFRRVNFDLISPIFTRRGIPTYRSSFFSLRSCRSSSLPPAPNPPFPIRPSVLPARLSQASTFNNEKSQPTLTSISAYTTSERSHVTGSFSLKDQEQWIRSEGKENVRDKKEKGEKMIRFCIIVTKNAVSKYAVERNRVKGRFKAAVEAVVNRGIGGDIDLLDQEKIYVANLSSKMYDAKFENLVEEVAKGLNFLKGYVPKRTGFKVPR</sequence>
<comment type="caution">
    <text evidence="2">The sequence shown here is derived from an EMBL/GenBank/DDBJ whole genome shotgun (WGS) entry which is preliminary data.</text>
</comment>
<dbReference type="OrthoDB" id="2564731at2759"/>
<dbReference type="InterPro" id="IPR014721">
    <property type="entry name" value="Ribsml_uS5_D2-typ_fold_subgr"/>
</dbReference>
<dbReference type="GO" id="GO:0000049">
    <property type="term" value="F:tRNA binding"/>
    <property type="evidence" value="ECO:0007669"/>
    <property type="project" value="InterPro"/>
</dbReference>
<protein>
    <submittedName>
        <fullName evidence="2">Ribonuclease P protein component</fullName>
    </submittedName>
</protein>
<dbReference type="EMBL" id="SDIL01000082">
    <property type="protein sequence ID" value="RXK36955.1"/>
    <property type="molecule type" value="Genomic_DNA"/>
</dbReference>
<gene>
    <name evidence="2" type="ORF">M231_05789</name>
</gene>
<reference evidence="2 3" key="1">
    <citation type="submission" date="2016-06" db="EMBL/GenBank/DDBJ databases">
        <title>Evolution of pathogenesis and genome organization in the Tremellales.</title>
        <authorList>
            <person name="Cuomo C."/>
            <person name="Litvintseva A."/>
            <person name="Heitman J."/>
            <person name="Chen Y."/>
            <person name="Sun S."/>
            <person name="Springer D."/>
            <person name="Dromer F."/>
            <person name="Young S."/>
            <person name="Zeng Q."/>
            <person name="Chapman S."/>
            <person name="Gujja S."/>
            <person name="Saif S."/>
            <person name="Birren B."/>
        </authorList>
    </citation>
    <scope>NUCLEOTIDE SEQUENCE [LARGE SCALE GENOMIC DNA]</scope>
    <source>
        <strain evidence="2 3">ATCC 28783</strain>
    </source>
</reference>
<evidence type="ECO:0000313" key="3">
    <source>
        <dbReference type="Proteomes" id="UP000289152"/>
    </source>
</evidence>
<dbReference type="GO" id="GO:0004526">
    <property type="term" value="F:ribonuclease P activity"/>
    <property type="evidence" value="ECO:0007669"/>
    <property type="project" value="InterPro"/>
</dbReference>
<dbReference type="Pfam" id="PF00825">
    <property type="entry name" value="Ribonuclease_P"/>
    <property type="match status" value="1"/>
</dbReference>
<dbReference type="GO" id="GO:0008033">
    <property type="term" value="P:tRNA processing"/>
    <property type="evidence" value="ECO:0007669"/>
    <property type="project" value="InterPro"/>
</dbReference>
<accession>A0A4Q1BH82</accession>
<dbReference type="Gene3D" id="3.30.230.10">
    <property type="match status" value="1"/>
</dbReference>
<dbReference type="Proteomes" id="UP000289152">
    <property type="component" value="Unassembled WGS sequence"/>
</dbReference>
<dbReference type="InterPro" id="IPR000100">
    <property type="entry name" value="RNase_P"/>
</dbReference>
<name>A0A4Q1BH82_TREME</name>
<keyword evidence="1" id="KW-0694">RNA-binding</keyword>
<dbReference type="InParanoid" id="A0A4Q1BH82"/>